<dbReference type="PROSITE" id="PS51750">
    <property type="entry name" value="BRO_N"/>
    <property type="match status" value="1"/>
</dbReference>
<dbReference type="PANTHER" id="PTHR36180">
    <property type="entry name" value="DNA-BINDING PROTEIN-RELATED-RELATED"/>
    <property type="match status" value="1"/>
</dbReference>
<proteinExistence type="predicted"/>
<dbReference type="Proteomes" id="UP000700908">
    <property type="component" value="Unassembled WGS sequence"/>
</dbReference>
<dbReference type="EMBL" id="JAIMFO010000005">
    <property type="protein sequence ID" value="MBY4797333.1"/>
    <property type="molecule type" value="Genomic_DNA"/>
</dbReference>
<dbReference type="Pfam" id="PF02498">
    <property type="entry name" value="Bro-N"/>
    <property type="match status" value="1"/>
</dbReference>
<name>A0ABS7MJX2_9ACTN</name>
<accession>A0ABS7MJX2</accession>
<organism evidence="2 3">
    <name type="scientific">Collinsella ureilytica</name>
    <dbReference type="NCBI Taxonomy" id="2869515"/>
    <lineage>
        <taxon>Bacteria</taxon>
        <taxon>Bacillati</taxon>
        <taxon>Actinomycetota</taxon>
        <taxon>Coriobacteriia</taxon>
        <taxon>Coriobacteriales</taxon>
        <taxon>Coriobacteriaceae</taxon>
        <taxon>Collinsella</taxon>
    </lineage>
</organism>
<protein>
    <submittedName>
        <fullName evidence="2">Phage antirepressor</fullName>
    </submittedName>
</protein>
<gene>
    <name evidence="2" type="ORF">K6V98_02995</name>
</gene>
<comment type="caution">
    <text evidence="2">The sequence shown here is derived from an EMBL/GenBank/DDBJ whole genome shotgun (WGS) entry which is preliminary data.</text>
</comment>
<evidence type="ECO:0000313" key="3">
    <source>
        <dbReference type="Proteomes" id="UP000700908"/>
    </source>
</evidence>
<evidence type="ECO:0000313" key="2">
    <source>
        <dbReference type="EMBL" id="MBY4797333.1"/>
    </source>
</evidence>
<dbReference type="InterPro" id="IPR005039">
    <property type="entry name" value="Ant_C"/>
</dbReference>
<sequence>MNELQVFQNNEFGEIRTTNIDGVPYFVGKDVAEILGYSNPQKALRDHVDDEDARTERIVHPLGGEQNTKLINESGLYSLILSSHMPKAKKFKRWVTAEVLPAIRKHGVYATKELLKDPDMLISALLELKAEREKSKTLEVTTAIQKQQIAELQPKASYCDIVLRCKDAVNISVIAKDYGMSAKRMNKLLHELGVQFKQGNIWLLYQDYADCGYTKTQTYPYLDSKNEEHTSVHTKWTQKGRLFLYELLKDNGIYPQIEQEVR</sequence>
<feature type="domain" description="Bro-N" evidence="1">
    <location>
        <begin position="1"/>
        <end position="107"/>
    </location>
</feature>
<dbReference type="RefSeq" id="WP_019133511.1">
    <property type="nucleotide sequence ID" value="NZ_JAIMFO010000005.1"/>
</dbReference>
<dbReference type="InterPro" id="IPR003497">
    <property type="entry name" value="BRO_N_domain"/>
</dbReference>
<keyword evidence="3" id="KW-1185">Reference proteome</keyword>
<reference evidence="2 3" key="1">
    <citation type="submission" date="2021-08" db="EMBL/GenBank/DDBJ databases">
        <title>Collinsella faecalis sp. nov. isolated from swine faeces.</title>
        <authorList>
            <person name="Oh B.S."/>
            <person name="Lee J.H."/>
        </authorList>
    </citation>
    <scope>NUCLEOTIDE SEQUENCE [LARGE SCALE GENOMIC DNA]</scope>
    <source>
        <strain evidence="2 3">AGMB00827</strain>
    </source>
</reference>
<dbReference type="PANTHER" id="PTHR36180:SF2">
    <property type="entry name" value="BRO FAMILY PROTEIN"/>
    <property type="match status" value="1"/>
</dbReference>
<dbReference type="Pfam" id="PF03374">
    <property type="entry name" value="ANT"/>
    <property type="match status" value="1"/>
</dbReference>
<dbReference type="SMART" id="SM01040">
    <property type="entry name" value="Bro-N"/>
    <property type="match status" value="1"/>
</dbReference>
<evidence type="ECO:0000259" key="1">
    <source>
        <dbReference type="PROSITE" id="PS51750"/>
    </source>
</evidence>